<dbReference type="Proteomes" id="UP000219465">
    <property type="component" value="Unassembled WGS sequence"/>
</dbReference>
<dbReference type="EMBL" id="OCPC01000001">
    <property type="protein sequence ID" value="SOE11617.1"/>
    <property type="molecule type" value="Genomic_DNA"/>
</dbReference>
<keyword evidence="3" id="KW-1185">Reference proteome</keyword>
<reference evidence="3" key="1">
    <citation type="submission" date="2017-08" db="EMBL/GenBank/DDBJ databases">
        <authorList>
            <person name="Varghese N."/>
            <person name="Submissions S."/>
        </authorList>
    </citation>
    <scope>NUCLEOTIDE SEQUENCE [LARGE SCALE GENOMIC DNA]</scope>
    <source>
        <strain evidence="3">KCTC 23107</strain>
    </source>
</reference>
<keyword evidence="1" id="KW-0472">Membrane</keyword>
<dbReference type="OrthoDB" id="7676816at2"/>
<proteinExistence type="predicted"/>
<evidence type="ECO:0000313" key="3">
    <source>
        <dbReference type="Proteomes" id="UP000219465"/>
    </source>
</evidence>
<keyword evidence="1" id="KW-0812">Transmembrane</keyword>
<keyword evidence="1" id="KW-1133">Transmembrane helix</keyword>
<protein>
    <recommendedName>
        <fullName evidence="4">DoxX-like protein</fullName>
    </recommendedName>
</protein>
<accession>A0A286HV80</accession>
<dbReference type="AlphaFoldDB" id="A0A286HV80"/>
<feature type="transmembrane region" description="Helical" evidence="1">
    <location>
        <begin position="75"/>
        <end position="99"/>
    </location>
</feature>
<dbReference type="RefSeq" id="WP_097105326.1">
    <property type="nucleotide sequence ID" value="NZ_OCPC01000001.1"/>
</dbReference>
<evidence type="ECO:0000256" key="1">
    <source>
        <dbReference type="SAM" id="Phobius"/>
    </source>
</evidence>
<name>A0A286HV80_9HYPH</name>
<gene>
    <name evidence="2" type="ORF">SAMN05877838_0848</name>
</gene>
<evidence type="ECO:0000313" key="2">
    <source>
        <dbReference type="EMBL" id="SOE11617.1"/>
    </source>
</evidence>
<organism evidence="2 3">
    <name type="scientific">Hoeflea halophila</name>
    <dbReference type="NCBI Taxonomy" id="714899"/>
    <lineage>
        <taxon>Bacteria</taxon>
        <taxon>Pseudomonadati</taxon>
        <taxon>Pseudomonadota</taxon>
        <taxon>Alphaproteobacteria</taxon>
        <taxon>Hyphomicrobiales</taxon>
        <taxon>Rhizobiaceae</taxon>
        <taxon>Hoeflea</taxon>
    </lineage>
</organism>
<feature type="transmembrane region" description="Helical" evidence="1">
    <location>
        <begin position="21"/>
        <end position="39"/>
    </location>
</feature>
<feature type="transmembrane region" description="Helical" evidence="1">
    <location>
        <begin position="145"/>
        <end position="162"/>
    </location>
</feature>
<evidence type="ECO:0008006" key="4">
    <source>
        <dbReference type="Google" id="ProtNLM"/>
    </source>
</evidence>
<sequence length="176" mass="19765">MPTSPRATAAPSPLLALVRRPITLTICSFWMMFWLLNGLDKFLARTHLGLFHWWGNDRIEKFGMYFDRLAFPEPMVWPTLVFAGIVELALAALFFRALTQLVRQLPGSIRLADLGVALSILCFMGFAVFDVIVGDRAELLEHSTYVGVLLISYLAMAAEVFFNHLQTQTARTINGS</sequence>
<feature type="transmembrane region" description="Helical" evidence="1">
    <location>
        <begin position="111"/>
        <end position="133"/>
    </location>
</feature>